<dbReference type="GO" id="GO:0006357">
    <property type="term" value="P:regulation of transcription by RNA polymerase II"/>
    <property type="evidence" value="ECO:0007669"/>
    <property type="project" value="TreeGrafter"/>
</dbReference>
<evidence type="ECO:0000259" key="4">
    <source>
        <dbReference type="PROSITE" id="PS51805"/>
    </source>
</evidence>
<evidence type="ECO:0000313" key="5">
    <source>
        <dbReference type="Proteomes" id="UP000887566"/>
    </source>
</evidence>
<keyword evidence="5" id="KW-1185">Reference proteome</keyword>
<evidence type="ECO:0000256" key="3">
    <source>
        <dbReference type="ARBA" id="ARBA00022833"/>
    </source>
</evidence>
<dbReference type="Pfam" id="PF13832">
    <property type="entry name" value="zf-HC5HC2H_2"/>
    <property type="match status" value="1"/>
</dbReference>
<evidence type="ECO:0000256" key="1">
    <source>
        <dbReference type="ARBA" id="ARBA00022723"/>
    </source>
</evidence>
<name>A0A914VRT5_9BILA</name>
<proteinExistence type="predicted"/>
<keyword evidence="2" id="KW-0863">Zinc-finger</keyword>
<dbReference type="PANTHER" id="PTHR13793:SF107">
    <property type="entry name" value="BROMODOMAIN-CONTAINING PROTEIN HOMOLOG"/>
    <property type="match status" value="1"/>
</dbReference>
<dbReference type="InterPro" id="IPR034732">
    <property type="entry name" value="EPHD"/>
</dbReference>
<dbReference type="InterPro" id="IPR050701">
    <property type="entry name" value="Histone_Mod_Regulator"/>
</dbReference>
<sequence length="73" mass="8104">PSCYTAFHVTCAQSAGLYMRVESRKSPTKSGDDAVTVRKFVYCDLHAPAVDDVDEDGYDMRDSLEPFSLVTTH</sequence>
<feature type="domain" description="PHD-type" evidence="4">
    <location>
        <begin position="1"/>
        <end position="47"/>
    </location>
</feature>
<dbReference type="PANTHER" id="PTHR13793">
    <property type="entry name" value="PHD FINGER PROTEINS"/>
    <property type="match status" value="1"/>
</dbReference>
<dbReference type="WBParaSite" id="PSAMB.scaffold22990size459.g38773.t1">
    <property type="protein sequence ID" value="PSAMB.scaffold22990size459.g38773.t1"/>
    <property type="gene ID" value="PSAMB.scaffold22990size459.g38773"/>
</dbReference>
<dbReference type="GO" id="GO:0008270">
    <property type="term" value="F:zinc ion binding"/>
    <property type="evidence" value="ECO:0007669"/>
    <property type="project" value="UniProtKB-KW"/>
</dbReference>
<evidence type="ECO:0000313" key="6">
    <source>
        <dbReference type="WBParaSite" id="PSAMB.scaffold22990size459.g38773.t1"/>
    </source>
</evidence>
<organism evidence="5 6">
    <name type="scientific">Plectus sambesii</name>
    <dbReference type="NCBI Taxonomy" id="2011161"/>
    <lineage>
        <taxon>Eukaryota</taxon>
        <taxon>Metazoa</taxon>
        <taxon>Ecdysozoa</taxon>
        <taxon>Nematoda</taxon>
        <taxon>Chromadorea</taxon>
        <taxon>Plectida</taxon>
        <taxon>Plectina</taxon>
        <taxon>Plectoidea</taxon>
        <taxon>Plectidae</taxon>
        <taxon>Plectus</taxon>
    </lineage>
</organism>
<reference evidence="6" key="1">
    <citation type="submission" date="2022-11" db="UniProtKB">
        <authorList>
            <consortium name="WormBaseParasite"/>
        </authorList>
    </citation>
    <scope>IDENTIFICATION</scope>
</reference>
<evidence type="ECO:0000256" key="2">
    <source>
        <dbReference type="ARBA" id="ARBA00022771"/>
    </source>
</evidence>
<dbReference type="PROSITE" id="PS51805">
    <property type="entry name" value="EPHD"/>
    <property type="match status" value="1"/>
</dbReference>
<protein>
    <submittedName>
        <fullName evidence="6">PHD-type domain-containing protein</fullName>
    </submittedName>
</protein>
<dbReference type="AlphaFoldDB" id="A0A914VRT5"/>
<keyword evidence="3" id="KW-0862">Zinc</keyword>
<accession>A0A914VRT5</accession>
<dbReference type="Proteomes" id="UP000887566">
    <property type="component" value="Unplaced"/>
</dbReference>
<keyword evidence="1" id="KW-0479">Metal-binding</keyword>